<dbReference type="InterPro" id="IPR019826">
    <property type="entry name" value="Carboxylesterase_B_AS"/>
</dbReference>
<feature type="region of interest" description="Disordered" evidence="4">
    <location>
        <begin position="29"/>
        <end position="52"/>
    </location>
</feature>
<dbReference type="InterPro" id="IPR050309">
    <property type="entry name" value="Type-B_Carboxylest/Lipase"/>
</dbReference>
<evidence type="ECO:0000313" key="7">
    <source>
        <dbReference type="Proteomes" id="UP001595764"/>
    </source>
</evidence>
<keyword evidence="3" id="KW-0732">Signal</keyword>
<dbReference type="SUPFAM" id="SSF53474">
    <property type="entry name" value="alpha/beta-Hydrolases"/>
    <property type="match status" value="1"/>
</dbReference>
<dbReference type="RefSeq" id="WP_377868797.1">
    <property type="nucleotide sequence ID" value="NZ_JBHMAY010000009.1"/>
</dbReference>
<feature type="signal peptide" evidence="3">
    <location>
        <begin position="1"/>
        <end position="22"/>
    </location>
</feature>
<comment type="caution">
    <text evidence="6">The sequence shown here is derived from an EMBL/GenBank/DDBJ whole genome shotgun (WGS) entry which is preliminary data.</text>
</comment>
<keyword evidence="2 3" id="KW-0378">Hydrolase</keyword>
<dbReference type="Gene3D" id="3.40.50.1820">
    <property type="entry name" value="alpha/beta hydrolase"/>
    <property type="match status" value="1"/>
</dbReference>
<comment type="similarity">
    <text evidence="1 3">Belongs to the type-B carboxylesterase/lipase family.</text>
</comment>
<dbReference type="Pfam" id="PF00135">
    <property type="entry name" value="COesterase"/>
    <property type="match status" value="1"/>
</dbReference>
<sequence length="543" mass="57335">MRLDGKAGVALAAVAVVASSLAGSASVAGGRAEAAPPPAPACSPGTTVPTDDGPVCGIAGPDVRSWEGIRFGAPPVDNLRWAPPQRPAKWTKPFAATAPGNACPQPAGLGPGSETEDCLNLNVRVPANPGHGKLPVMVQLHGGGFLLLQAQNASRLVTEGHVISVEVNYRLGIFGFLAHQAFGEHAGDYGLQDQQAALRWVQRNIAKFGGDPHNVTIYGASAGGSSVCDHTASPTAAGLFQRGISQNGEYNSLLGTDIQWQPQDCKADLPDEEQAQQAGARFAKALGCQDNAGACLRKVPVATLLKQAGNGMKPDSGTIAPIVNGTTLPLSPGEAFAKGRVNKVALMHGVARDEVQLPSASTAEDYRKLVAQQYGEHAKEVSELYPLKRFPNPAPFLAFRTIVADSNSVCPAVLNDERLSRHIPVFAYEMDDTDVPPAFFLDPTKPNGAYHVAEGMLLTPPPGIKLTPNQKVLSDQLVAQWTGFARTGNPTVDGTPRWDPFTESNPVVMSLNAAGDSQLTTEIPRQHRCDGLWNPLAPFVQHR</sequence>
<evidence type="ECO:0000313" key="6">
    <source>
        <dbReference type="EMBL" id="MFC3516532.1"/>
    </source>
</evidence>
<dbReference type="EC" id="3.1.1.-" evidence="3"/>
<evidence type="ECO:0000256" key="1">
    <source>
        <dbReference type="ARBA" id="ARBA00005964"/>
    </source>
</evidence>
<feature type="chain" id="PRO_5045006079" description="Carboxylic ester hydrolase" evidence="3">
    <location>
        <begin position="23"/>
        <end position="543"/>
    </location>
</feature>
<feature type="domain" description="Carboxylesterase type B" evidence="5">
    <location>
        <begin position="46"/>
        <end position="516"/>
    </location>
</feature>
<organism evidence="6 7">
    <name type="scientific">Amycolatopsis halotolerans</name>
    <dbReference type="NCBI Taxonomy" id="330083"/>
    <lineage>
        <taxon>Bacteria</taxon>
        <taxon>Bacillati</taxon>
        <taxon>Actinomycetota</taxon>
        <taxon>Actinomycetes</taxon>
        <taxon>Pseudonocardiales</taxon>
        <taxon>Pseudonocardiaceae</taxon>
        <taxon>Amycolatopsis</taxon>
    </lineage>
</organism>
<keyword evidence="7" id="KW-1185">Reference proteome</keyword>
<protein>
    <recommendedName>
        <fullName evidence="3">Carboxylic ester hydrolase</fullName>
        <ecNumber evidence="3">3.1.1.-</ecNumber>
    </recommendedName>
</protein>
<evidence type="ECO:0000259" key="5">
    <source>
        <dbReference type="Pfam" id="PF00135"/>
    </source>
</evidence>
<dbReference type="EMBL" id="JBHRWI010000064">
    <property type="protein sequence ID" value="MFC3516532.1"/>
    <property type="molecule type" value="Genomic_DNA"/>
</dbReference>
<dbReference type="InterPro" id="IPR002018">
    <property type="entry name" value="CarbesteraseB"/>
</dbReference>
<accession>A0ABV7QUF7</accession>
<dbReference type="PANTHER" id="PTHR11559">
    <property type="entry name" value="CARBOXYLESTERASE"/>
    <property type="match status" value="1"/>
</dbReference>
<dbReference type="PROSITE" id="PS00122">
    <property type="entry name" value="CARBOXYLESTERASE_B_1"/>
    <property type="match status" value="1"/>
</dbReference>
<proteinExistence type="inferred from homology"/>
<gene>
    <name evidence="6" type="ORF">ACFORO_40650</name>
</gene>
<dbReference type="Proteomes" id="UP001595764">
    <property type="component" value="Unassembled WGS sequence"/>
</dbReference>
<reference evidence="7" key="1">
    <citation type="journal article" date="2019" name="Int. J. Syst. Evol. Microbiol.">
        <title>The Global Catalogue of Microorganisms (GCM) 10K type strain sequencing project: providing services to taxonomists for standard genome sequencing and annotation.</title>
        <authorList>
            <consortium name="The Broad Institute Genomics Platform"/>
            <consortium name="The Broad Institute Genome Sequencing Center for Infectious Disease"/>
            <person name="Wu L."/>
            <person name="Ma J."/>
        </authorList>
    </citation>
    <scope>NUCLEOTIDE SEQUENCE [LARGE SCALE GENOMIC DNA]</scope>
    <source>
        <strain evidence="7">CGMCC 4.7682</strain>
    </source>
</reference>
<name>A0ABV7QUF7_9PSEU</name>
<dbReference type="InterPro" id="IPR029058">
    <property type="entry name" value="AB_hydrolase_fold"/>
</dbReference>
<evidence type="ECO:0000256" key="2">
    <source>
        <dbReference type="ARBA" id="ARBA00022801"/>
    </source>
</evidence>
<evidence type="ECO:0000256" key="3">
    <source>
        <dbReference type="RuleBase" id="RU361235"/>
    </source>
</evidence>
<evidence type="ECO:0000256" key="4">
    <source>
        <dbReference type="SAM" id="MobiDB-lite"/>
    </source>
</evidence>